<evidence type="ECO:0000256" key="2">
    <source>
        <dbReference type="ARBA" id="ARBA00008785"/>
    </source>
</evidence>
<evidence type="ECO:0000313" key="14">
    <source>
        <dbReference type="EMBL" id="NXT42609.1"/>
    </source>
</evidence>
<comment type="cofactor">
    <cofactor evidence="10">
        <name>Mg(2+)</name>
        <dbReference type="ChEBI" id="CHEBI:18420"/>
    </cofactor>
    <cofactor evidence="10">
        <name>Mn(2+)</name>
        <dbReference type="ChEBI" id="CHEBI:29035"/>
    </cofactor>
    <text evidence="10">Divalent metal cations. Prefers magnesium or manganese.</text>
</comment>
<dbReference type="PANTHER" id="PTHR23406">
    <property type="entry name" value="MALIC ENZYME-RELATED"/>
    <property type="match status" value="1"/>
</dbReference>
<dbReference type="InterPro" id="IPR015884">
    <property type="entry name" value="Malic_enzyme_CS"/>
</dbReference>
<evidence type="ECO:0000256" key="1">
    <source>
        <dbReference type="ARBA" id="ARBA00001936"/>
    </source>
</evidence>
<dbReference type="InterPro" id="IPR046346">
    <property type="entry name" value="Aminoacid_DH-like_N_sf"/>
</dbReference>
<dbReference type="Pfam" id="PF00390">
    <property type="entry name" value="malic"/>
    <property type="match status" value="1"/>
</dbReference>
<dbReference type="GO" id="GO:0004473">
    <property type="term" value="F:malate dehydrogenase (decarboxylating) (NADP+) activity"/>
    <property type="evidence" value="ECO:0007669"/>
    <property type="project" value="UniProtKB-EC"/>
</dbReference>
<dbReference type="Pfam" id="PF03949">
    <property type="entry name" value="Malic_M"/>
    <property type="match status" value="1"/>
</dbReference>
<evidence type="ECO:0000256" key="6">
    <source>
        <dbReference type="ARBA" id="ARBA00050924"/>
    </source>
</evidence>
<feature type="domain" description="Malic enzyme NAD-binding" evidence="12">
    <location>
        <begin position="307"/>
        <end position="559"/>
    </location>
</feature>
<dbReference type="Proteomes" id="UP000555367">
    <property type="component" value="Unassembled WGS sequence"/>
</dbReference>
<dbReference type="GO" id="GO:0051287">
    <property type="term" value="F:NAD binding"/>
    <property type="evidence" value="ECO:0007669"/>
    <property type="project" value="InterPro"/>
</dbReference>
<feature type="binding site" evidence="10">
    <location>
        <position position="282"/>
    </location>
    <ligand>
        <name>a divalent metal cation</name>
        <dbReference type="ChEBI" id="CHEBI:60240"/>
    </ligand>
</feature>
<feature type="binding site" evidence="10">
    <location>
        <position position="283"/>
    </location>
    <ligand>
        <name>a divalent metal cation</name>
        <dbReference type="ChEBI" id="CHEBI:60240"/>
    </ligand>
</feature>
<dbReference type="FunFam" id="3.40.50.10380:FF:000004">
    <property type="entry name" value="Malic enzyme"/>
    <property type="match status" value="1"/>
</dbReference>
<evidence type="ECO:0000259" key="12">
    <source>
        <dbReference type="SMART" id="SM00919"/>
    </source>
</evidence>
<feature type="domain" description="Malic enzyme N-terminal" evidence="13">
    <location>
        <begin position="116"/>
        <end position="297"/>
    </location>
</feature>
<evidence type="ECO:0000259" key="13">
    <source>
        <dbReference type="SMART" id="SM01274"/>
    </source>
</evidence>
<evidence type="ECO:0000256" key="8">
    <source>
        <dbReference type="PIRSR" id="PIRSR000106-1"/>
    </source>
</evidence>
<dbReference type="GO" id="GO:0046872">
    <property type="term" value="F:metal ion binding"/>
    <property type="evidence" value="ECO:0007669"/>
    <property type="project" value="UniProtKB-KW"/>
</dbReference>
<feature type="binding site" evidence="9">
    <location>
        <position position="192"/>
    </location>
    <ligand>
        <name>(S)-malate</name>
        <dbReference type="ChEBI" id="CHEBI:15589"/>
    </ligand>
</feature>
<comment type="similarity">
    <text evidence="2 11">Belongs to the malic enzymes family.</text>
</comment>
<dbReference type="InterPro" id="IPR001891">
    <property type="entry name" value="Malic_OxRdtase"/>
</dbReference>
<evidence type="ECO:0000256" key="5">
    <source>
        <dbReference type="ARBA" id="ARBA00023002"/>
    </source>
</evidence>
<organism evidence="14 15">
    <name type="scientific">Pelecanoides urinatrix</name>
    <name type="common">Common diving petrel</name>
    <name type="synonym">Procellaria urinatrix</name>
    <dbReference type="NCBI Taxonomy" id="37079"/>
    <lineage>
        <taxon>Eukaryota</taxon>
        <taxon>Metazoa</taxon>
        <taxon>Chordata</taxon>
        <taxon>Craniata</taxon>
        <taxon>Vertebrata</taxon>
        <taxon>Euteleostomi</taxon>
        <taxon>Archelosauria</taxon>
        <taxon>Archosauria</taxon>
        <taxon>Dinosauria</taxon>
        <taxon>Saurischia</taxon>
        <taxon>Theropoda</taxon>
        <taxon>Coelurosauria</taxon>
        <taxon>Aves</taxon>
        <taxon>Neognathae</taxon>
        <taxon>Neoaves</taxon>
        <taxon>Aequornithes</taxon>
        <taxon>Procellariiformes</taxon>
        <taxon>Procellariidae</taxon>
        <taxon>Pelecanoides</taxon>
    </lineage>
</organism>
<dbReference type="PROSITE" id="PS00331">
    <property type="entry name" value="MALIC_ENZYMES"/>
    <property type="match status" value="1"/>
</dbReference>
<dbReference type="InterPro" id="IPR012302">
    <property type="entry name" value="Malic_NAD-bd"/>
</dbReference>
<dbReference type="Gene3D" id="3.40.50.720">
    <property type="entry name" value="NAD(P)-binding Rossmann-like Domain"/>
    <property type="match status" value="1"/>
</dbReference>
<dbReference type="SMART" id="SM01274">
    <property type="entry name" value="malic"/>
    <property type="match status" value="1"/>
</dbReference>
<keyword evidence="4 10" id="KW-0479">Metal-binding</keyword>
<sequence length="606" mass="66986">MVPVCGGAGGRLLRMAGAGRRPLLLSVTRGRSCQVGGTPATPGRALAVKKRGYDITRNPHLNKGMAFTLEERLQLGIHGLLPPCFLSQDVQVLRVMKNYENKSNDLDKYIVLMTLQDRNEKLFYRVLTSDIERFMPIVYTPTVGLACQQYGLAFRRPRGLFITIHDKGHIATMLNSWPEENIKAIVVTDGERILGLGDLGSYGMGIPVGKLALYTACGGVHPQQCLPVLLDVGTDNEALLSDPLYIGLKHKRVRGKQYDELIDEFMQAVTDKYGMNCLIQFEDFANANAFRLLNKYRNRYCTFNDDIQGTASVAVAGIFAALRITKNKLSDHKFVFQGAGEAAMGIAHLILMAMEKEGISRENAIKKIWMVDSKGLIVKGRSHLNHEKEMFAQDHPSVDTLEEVVQKVKPTAIIGVAAIAGAFTEKILKDMAAFNERPIVFALSNPTSKAECTAEQCYRLTEGRGIFASGSPFSKVTLPNGQTFFPGQGNNAYVFPGVALGVIACGVRHISDDIFLITAESIAAEVTEQNLAEGRLYPPLDSIRKVSLKIAVKIVDWAYKHGLASWYPEPADKESFVKRLVYSPDYDSFIIDDYRWPPAAMQTQDV</sequence>
<dbReference type="InterPro" id="IPR037062">
    <property type="entry name" value="Malic_N_dom_sf"/>
</dbReference>
<evidence type="ECO:0000256" key="3">
    <source>
        <dbReference type="ARBA" id="ARBA00011881"/>
    </source>
</evidence>
<feature type="binding site" evidence="9">
    <location>
        <position position="490"/>
    </location>
    <ligand>
        <name>(S)-malate</name>
        <dbReference type="ChEBI" id="CHEBI:15589"/>
    </ligand>
</feature>
<dbReference type="PIRSF" id="PIRSF000106">
    <property type="entry name" value="ME"/>
    <property type="match status" value="1"/>
</dbReference>
<feature type="binding site" evidence="9">
    <location>
        <position position="445"/>
    </location>
    <ligand>
        <name>(S)-malate</name>
        <dbReference type="ChEBI" id="CHEBI:15589"/>
    </ligand>
</feature>
<evidence type="ECO:0000313" key="15">
    <source>
        <dbReference type="Proteomes" id="UP000555367"/>
    </source>
</evidence>
<dbReference type="InterPro" id="IPR012301">
    <property type="entry name" value="Malic_N_dom"/>
</dbReference>
<evidence type="ECO:0000256" key="7">
    <source>
        <dbReference type="ARBA" id="ARBA00051384"/>
    </source>
</evidence>
<dbReference type="Gene3D" id="3.40.50.10380">
    <property type="entry name" value="Malic enzyme, N-terminal domain"/>
    <property type="match status" value="1"/>
</dbReference>
<dbReference type="SUPFAM" id="SSF53223">
    <property type="entry name" value="Aminoacid dehydrogenase-like, N-terminal domain"/>
    <property type="match status" value="1"/>
</dbReference>
<keyword evidence="5 11" id="KW-0560">Oxidoreductase</keyword>
<dbReference type="SUPFAM" id="SSF51735">
    <property type="entry name" value="NAD(P)-binding Rossmann-fold domains"/>
    <property type="match status" value="1"/>
</dbReference>
<dbReference type="OrthoDB" id="5365701at2759"/>
<dbReference type="GO" id="GO:0005739">
    <property type="term" value="C:mitochondrion"/>
    <property type="evidence" value="ECO:0007669"/>
    <property type="project" value="TreeGrafter"/>
</dbReference>
<feature type="non-terminal residue" evidence="14">
    <location>
        <position position="1"/>
    </location>
</feature>
<feature type="non-terminal residue" evidence="14">
    <location>
        <position position="606"/>
    </location>
</feature>
<comment type="cofactor">
    <cofactor evidence="1">
        <name>Mn(2+)</name>
        <dbReference type="ChEBI" id="CHEBI:29035"/>
    </cofactor>
</comment>
<proteinExistence type="inferred from homology"/>
<dbReference type="GO" id="GO:0006108">
    <property type="term" value="P:malate metabolic process"/>
    <property type="evidence" value="ECO:0007669"/>
    <property type="project" value="TreeGrafter"/>
</dbReference>
<evidence type="ECO:0000256" key="10">
    <source>
        <dbReference type="PIRSR" id="PIRSR000106-3"/>
    </source>
</evidence>
<dbReference type="FunFam" id="3.40.50.720:FF:000060">
    <property type="entry name" value="Malic enzyme"/>
    <property type="match status" value="1"/>
</dbReference>
<protein>
    <recommendedName>
        <fullName evidence="11">Malic enzyme</fullName>
    </recommendedName>
</protein>
<gene>
    <name evidence="14" type="primary">Me3</name>
    <name evidence="14" type="ORF">PELURI_R04869</name>
</gene>
<comment type="subunit">
    <text evidence="3">Homotetramer.</text>
</comment>
<feature type="active site" description="Proton acceptor" evidence="8">
    <location>
        <position position="210"/>
    </location>
</feature>
<dbReference type="SMART" id="SM00919">
    <property type="entry name" value="Malic_M"/>
    <property type="match status" value="1"/>
</dbReference>
<feature type="active site" description="Proton donor" evidence="8">
    <location>
        <position position="139"/>
    </location>
</feature>
<keyword evidence="15" id="KW-1185">Reference proteome</keyword>
<accession>A0A7L3CGM8</accession>
<dbReference type="InterPro" id="IPR036291">
    <property type="entry name" value="NAD(P)-bd_dom_sf"/>
</dbReference>
<dbReference type="EMBL" id="VZTQ01013365">
    <property type="protein sequence ID" value="NXT42609.1"/>
    <property type="molecule type" value="Genomic_DNA"/>
</dbReference>
<evidence type="ECO:0000256" key="9">
    <source>
        <dbReference type="PIRSR" id="PIRSR000106-2"/>
    </source>
</evidence>
<reference evidence="14 15" key="1">
    <citation type="submission" date="2019-09" db="EMBL/GenBank/DDBJ databases">
        <title>Bird 10,000 Genomes (B10K) Project - Family phase.</title>
        <authorList>
            <person name="Zhang G."/>
        </authorList>
    </citation>
    <scope>NUCLEOTIDE SEQUENCE [LARGE SCALE GENOMIC DNA]</scope>
    <source>
        <strain evidence="14">B10K-DU-012-45</strain>
    </source>
</reference>
<dbReference type="NCBIfam" id="NF010052">
    <property type="entry name" value="PRK13529.1"/>
    <property type="match status" value="1"/>
</dbReference>
<dbReference type="AlphaFoldDB" id="A0A7L3CGM8"/>
<dbReference type="PANTHER" id="PTHR23406:SF20">
    <property type="entry name" value="NADP-DEPENDENT MALIC ENZYME, MITOCHONDRIAL"/>
    <property type="match status" value="1"/>
</dbReference>
<evidence type="ECO:0000256" key="11">
    <source>
        <dbReference type="RuleBase" id="RU003426"/>
    </source>
</evidence>
<feature type="binding site" evidence="10">
    <location>
        <position position="306"/>
    </location>
    <ligand>
        <name>a divalent metal cation</name>
        <dbReference type="ChEBI" id="CHEBI:60240"/>
    </ligand>
</feature>
<comment type="caution">
    <text evidence="14">The sequence shown here is derived from an EMBL/GenBank/DDBJ whole genome shotgun (WGS) entry which is preliminary data.</text>
</comment>
<name>A0A7L3CGM8_PELUR</name>
<comment type="catalytic activity">
    <reaction evidence="6">
        <text>(S)-malate + NADP(+) = pyruvate + CO2 + NADPH</text>
        <dbReference type="Rhea" id="RHEA:18253"/>
        <dbReference type="ChEBI" id="CHEBI:15361"/>
        <dbReference type="ChEBI" id="CHEBI:15589"/>
        <dbReference type="ChEBI" id="CHEBI:16526"/>
        <dbReference type="ChEBI" id="CHEBI:57783"/>
        <dbReference type="ChEBI" id="CHEBI:58349"/>
        <dbReference type="EC" id="1.1.1.40"/>
    </reaction>
</comment>
<dbReference type="PRINTS" id="PR00072">
    <property type="entry name" value="MALOXRDTASE"/>
</dbReference>
<comment type="catalytic activity">
    <reaction evidence="7">
        <text>oxaloacetate + H(+) = pyruvate + CO2</text>
        <dbReference type="Rhea" id="RHEA:15641"/>
        <dbReference type="ChEBI" id="CHEBI:15361"/>
        <dbReference type="ChEBI" id="CHEBI:15378"/>
        <dbReference type="ChEBI" id="CHEBI:16452"/>
        <dbReference type="ChEBI" id="CHEBI:16526"/>
        <dbReference type="EC" id="1.1.1.40"/>
    </reaction>
</comment>
<evidence type="ECO:0000256" key="4">
    <source>
        <dbReference type="ARBA" id="ARBA00022723"/>
    </source>
</evidence>
<dbReference type="CDD" id="cd05312">
    <property type="entry name" value="NAD_bind_1_malic_enz"/>
    <property type="match status" value="1"/>
</dbReference>